<evidence type="ECO:0000313" key="3">
    <source>
        <dbReference type="Proteomes" id="UP001054889"/>
    </source>
</evidence>
<feature type="domain" description="KIB1-4 beta-propeller" evidence="1">
    <location>
        <begin position="100"/>
        <end position="346"/>
    </location>
</feature>
<dbReference type="InterPro" id="IPR005174">
    <property type="entry name" value="KIB1-4_b-propeller"/>
</dbReference>
<dbReference type="InterPro" id="IPR036047">
    <property type="entry name" value="F-box-like_dom_sf"/>
</dbReference>
<gene>
    <name evidence="2" type="primary">gb07237</name>
    <name evidence="2" type="ORF">PR202_gb07237</name>
</gene>
<keyword evidence="3" id="KW-1185">Reference proteome</keyword>
<name>A0AAV5ECI3_ELECO</name>
<dbReference type="PANTHER" id="PTHR36901:SF6">
    <property type="entry name" value="OS05G0150100 PROTEIN"/>
    <property type="match status" value="1"/>
</dbReference>
<comment type="caution">
    <text evidence="2">The sequence shown here is derived from an EMBL/GenBank/DDBJ whole genome shotgun (WGS) entry which is preliminary data.</text>
</comment>
<protein>
    <recommendedName>
        <fullName evidence="1">KIB1-4 beta-propeller domain-containing protein</fullName>
    </recommendedName>
</protein>
<dbReference type="Pfam" id="PF03478">
    <property type="entry name" value="Beta-prop_KIB1-4"/>
    <property type="match status" value="1"/>
</dbReference>
<dbReference type="Proteomes" id="UP001054889">
    <property type="component" value="Unassembled WGS sequence"/>
</dbReference>
<accession>A0AAV5ECI3</accession>
<dbReference type="AlphaFoldDB" id="A0AAV5ECI3"/>
<dbReference type="SUPFAM" id="SSF81383">
    <property type="entry name" value="F-box domain"/>
    <property type="match status" value="1"/>
</dbReference>
<evidence type="ECO:0000259" key="1">
    <source>
        <dbReference type="Pfam" id="PF03478"/>
    </source>
</evidence>
<dbReference type="PANTHER" id="PTHR36901">
    <property type="entry name" value="F-BOX DOMAIN CONTAINING PROTEIN, EXPRESSED-RELATED"/>
    <property type="match status" value="1"/>
</dbReference>
<sequence length="408" mass="45539">MMKRHGAAAGESWSSIPLELLEEISGHLSTDADLLHIHQVCVHWRACTSPPAACRPWILAHGTPWSRATAPKDPNYSVWLPRRLLQQKMDIGAPPGGLLYCRGSPRGWLALVDDLRSPTRLVLWDPASGAEVPLPCLSPVAQVFLSDDPLASPDWMAVASQTVGGSAQKLFFWRPGDAPWKVLREQPTAGIVSIAFHEGRIYYMDLRLVVFVYDLNLGTAHLPAFIGVINISWQVDQLCRCEHLKHVVRGGGARLVTCGGDLLLIVLRRGPCLRRGGRPSPSLHGSSVCSSFAEIYKLKWTTERQLELGERVKDLGEHSLFIGGGQSFALSAKEFPAIKRNHIYCLANNWKYSFKGDHTLSDWAFMFDMGSDTLKEISYPKELRDEGTNWWPSSWLCLRSPLLQDQQQ</sequence>
<dbReference type="Gene3D" id="1.20.1280.50">
    <property type="match status" value="1"/>
</dbReference>
<dbReference type="EMBL" id="BQKI01000074">
    <property type="protein sequence ID" value="GJN19921.1"/>
    <property type="molecule type" value="Genomic_DNA"/>
</dbReference>
<dbReference type="CDD" id="cd09917">
    <property type="entry name" value="F-box_SF"/>
    <property type="match status" value="1"/>
</dbReference>
<proteinExistence type="predicted"/>
<reference evidence="2" key="1">
    <citation type="journal article" date="2018" name="DNA Res.">
        <title>Multiple hybrid de novo genome assembly of finger millet, an orphan allotetraploid crop.</title>
        <authorList>
            <person name="Hatakeyama M."/>
            <person name="Aluri S."/>
            <person name="Balachadran M.T."/>
            <person name="Sivarajan S.R."/>
            <person name="Patrignani A."/>
            <person name="Gruter S."/>
            <person name="Poveda L."/>
            <person name="Shimizu-Inatsugi R."/>
            <person name="Baeten J."/>
            <person name="Francoijs K.J."/>
            <person name="Nataraja K.N."/>
            <person name="Reddy Y.A.N."/>
            <person name="Phadnis S."/>
            <person name="Ravikumar R.L."/>
            <person name="Schlapbach R."/>
            <person name="Sreeman S.M."/>
            <person name="Shimizu K.K."/>
        </authorList>
    </citation>
    <scope>NUCLEOTIDE SEQUENCE</scope>
</reference>
<evidence type="ECO:0000313" key="2">
    <source>
        <dbReference type="EMBL" id="GJN19921.1"/>
    </source>
</evidence>
<organism evidence="2 3">
    <name type="scientific">Eleusine coracana subsp. coracana</name>
    <dbReference type="NCBI Taxonomy" id="191504"/>
    <lineage>
        <taxon>Eukaryota</taxon>
        <taxon>Viridiplantae</taxon>
        <taxon>Streptophyta</taxon>
        <taxon>Embryophyta</taxon>
        <taxon>Tracheophyta</taxon>
        <taxon>Spermatophyta</taxon>
        <taxon>Magnoliopsida</taxon>
        <taxon>Liliopsida</taxon>
        <taxon>Poales</taxon>
        <taxon>Poaceae</taxon>
        <taxon>PACMAD clade</taxon>
        <taxon>Chloridoideae</taxon>
        <taxon>Cynodonteae</taxon>
        <taxon>Eleusininae</taxon>
        <taxon>Eleusine</taxon>
    </lineage>
</organism>
<reference evidence="2" key="2">
    <citation type="submission" date="2021-12" db="EMBL/GenBank/DDBJ databases">
        <title>Resequencing data analysis of finger millet.</title>
        <authorList>
            <person name="Hatakeyama M."/>
            <person name="Aluri S."/>
            <person name="Balachadran M.T."/>
            <person name="Sivarajan S.R."/>
            <person name="Poveda L."/>
            <person name="Shimizu-Inatsugi R."/>
            <person name="Schlapbach R."/>
            <person name="Sreeman S.M."/>
            <person name="Shimizu K.K."/>
        </authorList>
    </citation>
    <scope>NUCLEOTIDE SEQUENCE</scope>
</reference>